<keyword evidence="2" id="KW-0812">Transmembrane</keyword>
<dbReference type="Proteomes" id="UP001374535">
    <property type="component" value="Chromosome 8"/>
</dbReference>
<evidence type="ECO:0000256" key="1">
    <source>
        <dbReference type="SAM" id="MobiDB-lite"/>
    </source>
</evidence>
<reference evidence="3 4" key="1">
    <citation type="journal article" date="2023" name="Life. Sci Alliance">
        <title>Evolutionary insights into 3D genome organization and epigenetic landscape of Vigna mungo.</title>
        <authorList>
            <person name="Junaid A."/>
            <person name="Singh B."/>
            <person name="Bhatia S."/>
        </authorList>
    </citation>
    <scope>NUCLEOTIDE SEQUENCE [LARGE SCALE GENOMIC DNA]</scope>
    <source>
        <strain evidence="3">Urdbean</strain>
    </source>
</reference>
<feature type="compositionally biased region" description="Basic and acidic residues" evidence="1">
    <location>
        <begin position="54"/>
        <end position="68"/>
    </location>
</feature>
<keyword evidence="2" id="KW-1133">Transmembrane helix</keyword>
<evidence type="ECO:0000313" key="4">
    <source>
        <dbReference type="Proteomes" id="UP001374535"/>
    </source>
</evidence>
<dbReference type="PANTHER" id="PTHR47262">
    <property type="entry name" value="OS02G0132600 PROTEIN"/>
    <property type="match status" value="1"/>
</dbReference>
<organism evidence="3 4">
    <name type="scientific">Vigna mungo</name>
    <name type="common">Black gram</name>
    <name type="synonym">Phaseolus mungo</name>
    <dbReference type="NCBI Taxonomy" id="3915"/>
    <lineage>
        <taxon>Eukaryota</taxon>
        <taxon>Viridiplantae</taxon>
        <taxon>Streptophyta</taxon>
        <taxon>Embryophyta</taxon>
        <taxon>Tracheophyta</taxon>
        <taxon>Spermatophyta</taxon>
        <taxon>Magnoliopsida</taxon>
        <taxon>eudicotyledons</taxon>
        <taxon>Gunneridae</taxon>
        <taxon>Pentapetalae</taxon>
        <taxon>rosids</taxon>
        <taxon>fabids</taxon>
        <taxon>Fabales</taxon>
        <taxon>Fabaceae</taxon>
        <taxon>Papilionoideae</taxon>
        <taxon>50 kb inversion clade</taxon>
        <taxon>NPAAA clade</taxon>
        <taxon>indigoferoid/millettioid clade</taxon>
        <taxon>Phaseoleae</taxon>
        <taxon>Vigna</taxon>
    </lineage>
</organism>
<name>A0AAQ3N054_VIGMU</name>
<evidence type="ECO:0000256" key="2">
    <source>
        <dbReference type="SAM" id="Phobius"/>
    </source>
</evidence>
<proteinExistence type="predicted"/>
<keyword evidence="2" id="KW-0472">Membrane</keyword>
<keyword evidence="4" id="KW-1185">Reference proteome</keyword>
<dbReference type="EMBL" id="CP144693">
    <property type="protein sequence ID" value="WVZ00221.1"/>
    <property type="molecule type" value="Genomic_DNA"/>
</dbReference>
<feature type="transmembrane region" description="Helical" evidence="2">
    <location>
        <begin position="6"/>
        <end position="24"/>
    </location>
</feature>
<gene>
    <name evidence="3" type="ORF">V8G54_026290</name>
</gene>
<dbReference type="AlphaFoldDB" id="A0AAQ3N054"/>
<dbReference type="PANTHER" id="PTHR47262:SF1">
    <property type="entry name" value="OS02G0132600 PROTEIN"/>
    <property type="match status" value="1"/>
</dbReference>
<sequence>MWDLQFMLCTIIFIHVVCGFMLLLEAGHLKFARLENDVLIIVNRKVSAKRNHRKSNEIRGKENKERITDPVSLKSRKKQKKEAYCLELSSLRDPNALDIVNEMCEAGLTLSTEVLHSMLQICDETSEYNLKNIIDGVRVLEHMPCADIKPDS</sequence>
<feature type="region of interest" description="Disordered" evidence="1">
    <location>
        <begin position="52"/>
        <end position="72"/>
    </location>
</feature>
<accession>A0AAQ3N054</accession>
<evidence type="ECO:0000313" key="3">
    <source>
        <dbReference type="EMBL" id="WVZ00221.1"/>
    </source>
</evidence>
<protein>
    <submittedName>
        <fullName evidence="3">Uncharacterized protein</fullName>
    </submittedName>
</protein>